<accession>A0ABR9E3Q3</accession>
<evidence type="ECO:0000313" key="2">
    <source>
        <dbReference type="EMBL" id="MBE0361218.1"/>
    </source>
</evidence>
<dbReference type="Proteomes" id="UP000648482">
    <property type="component" value="Unassembled WGS sequence"/>
</dbReference>
<gene>
    <name evidence="2" type="ORF">PALI_b0154</name>
</gene>
<feature type="transmembrane region" description="Helical" evidence="1">
    <location>
        <begin position="99"/>
        <end position="120"/>
    </location>
</feature>
<keyword evidence="1" id="KW-1133">Transmembrane helix</keyword>
<name>A0ABR9E3Q3_9GAMM</name>
<feature type="transmembrane region" description="Helical" evidence="1">
    <location>
        <begin position="126"/>
        <end position="144"/>
    </location>
</feature>
<reference evidence="2 3" key="1">
    <citation type="submission" date="2015-06" db="EMBL/GenBank/DDBJ databases">
        <title>Genome sequence of Pseudoalteromonas aliena.</title>
        <authorList>
            <person name="Xie B.-B."/>
            <person name="Rong J.-C."/>
            <person name="Qin Q.-L."/>
            <person name="Zhang Y.-Z."/>
        </authorList>
    </citation>
    <scope>NUCLEOTIDE SEQUENCE [LARGE SCALE GENOMIC DNA]</scope>
    <source>
        <strain evidence="2 3">SW19</strain>
    </source>
</reference>
<sequence length="225" mass="26800">MEMTKESLIKEIKSLKSDFEESRKKAKPNHLIARRLGSFSLFLFIASTLIAINLKLTGINLNLKFEPFNYLCLLLMPLILVLYYYFFIHLMKNEGEKKLLFGLRLFNFFIFVFYVFALIVFKTADIILLLSGGFLLSYFICYLSNKQYGYTRSWSRSEKYYFLLQSLEWEVNQVDEEKKYLKDIKLDELTSKFTKIIELQLNERQRDIIGDYLSANELLLNWTKK</sequence>
<protein>
    <submittedName>
        <fullName evidence="2">Uncharacterized protein</fullName>
    </submittedName>
</protein>
<keyword evidence="1" id="KW-0812">Transmembrane</keyword>
<organism evidence="2 3">
    <name type="scientific">Pseudoalteromonas aliena SW19</name>
    <dbReference type="NCBI Taxonomy" id="1314866"/>
    <lineage>
        <taxon>Bacteria</taxon>
        <taxon>Pseudomonadati</taxon>
        <taxon>Pseudomonadota</taxon>
        <taxon>Gammaproteobacteria</taxon>
        <taxon>Alteromonadales</taxon>
        <taxon>Pseudoalteromonadaceae</taxon>
        <taxon>Pseudoalteromonas</taxon>
    </lineage>
</organism>
<dbReference type="EMBL" id="AQGU01000029">
    <property type="protein sequence ID" value="MBE0361218.1"/>
    <property type="molecule type" value="Genomic_DNA"/>
</dbReference>
<feature type="transmembrane region" description="Helical" evidence="1">
    <location>
        <begin position="68"/>
        <end position="87"/>
    </location>
</feature>
<proteinExistence type="predicted"/>
<comment type="caution">
    <text evidence="2">The sequence shown here is derived from an EMBL/GenBank/DDBJ whole genome shotgun (WGS) entry which is preliminary data.</text>
</comment>
<evidence type="ECO:0000256" key="1">
    <source>
        <dbReference type="SAM" id="Phobius"/>
    </source>
</evidence>
<keyword evidence="1" id="KW-0472">Membrane</keyword>
<keyword evidence="3" id="KW-1185">Reference proteome</keyword>
<feature type="transmembrane region" description="Helical" evidence="1">
    <location>
        <begin position="32"/>
        <end position="56"/>
    </location>
</feature>
<evidence type="ECO:0000313" key="3">
    <source>
        <dbReference type="Proteomes" id="UP000648482"/>
    </source>
</evidence>